<evidence type="ECO:0000313" key="3">
    <source>
        <dbReference type="EMBL" id="TFY54280.1"/>
    </source>
</evidence>
<dbReference type="SUPFAM" id="SSF56672">
    <property type="entry name" value="DNA/RNA polymerases"/>
    <property type="match status" value="1"/>
</dbReference>
<dbReference type="PANTHER" id="PTHR33481">
    <property type="entry name" value="REVERSE TRANSCRIPTASE"/>
    <property type="match status" value="1"/>
</dbReference>
<comment type="caution">
    <text evidence="3">The sequence shown here is derived from an EMBL/GenBank/DDBJ whole genome shotgun (WGS) entry which is preliminary data.</text>
</comment>
<dbReference type="InterPro" id="IPR043502">
    <property type="entry name" value="DNA/RNA_pol_sf"/>
</dbReference>
<dbReference type="PANTHER" id="PTHR33481:SF1">
    <property type="entry name" value="ENDONUCLEASE_EXONUCLEASE_PHOSPHATASE DOMAIN-CONTAINING PROTEIN-RELATED"/>
    <property type="match status" value="1"/>
</dbReference>
<reference evidence="3 4" key="1">
    <citation type="submission" date="2019-01" db="EMBL/GenBank/DDBJ databases">
        <title>Genome sequencing of the rare red list fungi Fomitopsis rosea.</title>
        <authorList>
            <person name="Buettner E."/>
            <person name="Kellner H."/>
        </authorList>
    </citation>
    <scope>NUCLEOTIDE SEQUENCE [LARGE SCALE GENOMIC DNA]</scope>
    <source>
        <strain evidence="3 4">DSM 105464</strain>
    </source>
</reference>
<dbReference type="AlphaFoldDB" id="A0A4Y9XVX3"/>
<evidence type="ECO:0000313" key="4">
    <source>
        <dbReference type="Proteomes" id="UP000298390"/>
    </source>
</evidence>
<dbReference type="Proteomes" id="UP000298390">
    <property type="component" value="Unassembled WGS sequence"/>
</dbReference>
<gene>
    <name evidence="3" type="ORF">EVJ58_g8956</name>
</gene>
<dbReference type="InterPro" id="IPR000477">
    <property type="entry name" value="RT_dom"/>
</dbReference>
<organism evidence="3 4">
    <name type="scientific">Rhodofomes roseus</name>
    <dbReference type="NCBI Taxonomy" id="34475"/>
    <lineage>
        <taxon>Eukaryota</taxon>
        <taxon>Fungi</taxon>
        <taxon>Dikarya</taxon>
        <taxon>Basidiomycota</taxon>
        <taxon>Agaricomycotina</taxon>
        <taxon>Agaricomycetes</taxon>
        <taxon>Polyporales</taxon>
        <taxon>Rhodofomes</taxon>
    </lineage>
</organism>
<dbReference type="STRING" id="34475.A0A4Y9XVX3"/>
<sequence>MGATDGGQARIPDLKKPDGSGTVLGNVEKSKILYDTFFPPECPPPDIPPDHQHPPPLFSTRPVTDAQIHDTIRRLQPWRAPGPDGIPNDVYRHCADLLVPVLGPLYRATFELRYFPAVWKEAKTVVLRKPGRDDYQLPGSYRPIALMNCMGKILSACVIESLKYELEARGILPNTHFGGRPGRSATDALMQLVTTVRDAWRDGLKASTLFLDVKAAFPSASPEQLFHDMREMGIPEDLVDWYRRKMDGRTTVLLFDDYQSETFVLRRGINQGDADSGDLYIIYNSPLLKHEIVRVTSSGFIDDVSVTAVGKTFRRTHQLLRKYMEDKRTGGALRWSTTRHSAFEMLNFNCFGCYHTG</sequence>
<name>A0A4Y9XVX3_9APHY</name>
<proteinExistence type="predicted"/>
<evidence type="ECO:0000256" key="1">
    <source>
        <dbReference type="SAM" id="MobiDB-lite"/>
    </source>
</evidence>
<accession>A0A4Y9XVX3</accession>
<evidence type="ECO:0000259" key="2">
    <source>
        <dbReference type="Pfam" id="PF00078"/>
    </source>
</evidence>
<feature type="region of interest" description="Disordered" evidence="1">
    <location>
        <begin position="1"/>
        <end position="23"/>
    </location>
</feature>
<dbReference type="Pfam" id="PF00078">
    <property type="entry name" value="RVT_1"/>
    <property type="match status" value="1"/>
</dbReference>
<protein>
    <recommendedName>
        <fullName evidence="2">Reverse transcriptase domain-containing protein</fullName>
    </recommendedName>
</protein>
<dbReference type="EMBL" id="SEKV01000716">
    <property type="protein sequence ID" value="TFY54280.1"/>
    <property type="molecule type" value="Genomic_DNA"/>
</dbReference>
<feature type="domain" description="Reverse transcriptase" evidence="2">
    <location>
        <begin position="129"/>
        <end position="312"/>
    </location>
</feature>